<dbReference type="Proteomes" id="UP000567179">
    <property type="component" value="Unassembled WGS sequence"/>
</dbReference>
<comment type="caution">
    <text evidence="9">The sequence shown here is derived from an EMBL/GenBank/DDBJ whole genome shotgun (WGS) entry which is preliminary data.</text>
</comment>
<dbReference type="Pfam" id="PF00370">
    <property type="entry name" value="FGGY_N"/>
    <property type="match status" value="1"/>
</dbReference>
<comment type="function">
    <text evidence="6">Highly specific D-xylulose kinase which participates in the catabolism of xylose. Xylose is a major component of hemicelluloses such as xylan. Most fungi utilize D-xylose via three enzymatic reactions, xylose reductase (XR), xylitol dehydrogenase (XDH), and xylulokinase, to form xylulose 5-phosphate, which enters pentose phosphate pathway.</text>
</comment>
<comment type="similarity">
    <text evidence="1 6">Belongs to the FGGY kinase family.</text>
</comment>
<dbReference type="SUPFAM" id="SSF53067">
    <property type="entry name" value="Actin-like ATPase domain"/>
    <property type="match status" value="2"/>
</dbReference>
<dbReference type="PIRSF" id="PIRSF000538">
    <property type="entry name" value="GlpK"/>
    <property type="match status" value="1"/>
</dbReference>
<evidence type="ECO:0000256" key="1">
    <source>
        <dbReference type="ARBA" id="ARBA00009156"/>
    </source>
</evidence>
<dbReference type="InterPro" id="IPR043129">
    <property type="entry name" value="ATPase_NBD"/>
</dbReference>
<dbReference type="InterPro" id="IPR018485">
    <property type="entry name" value="FGGY_C"/>
</dbReference>
<keyword evidence="6" id="KW-0547">Nucleotide-binding</keyword>
<sequence>MSPTSSNPLFLGLDLSTQQLKAVILDKDSNIVQEAAVNFDRDLAHHGIANGAIHGPDGEVTSPPAMWLEAIDTLCTRLKEAHVNFAAIAAISGAGQQHGSVYWSNESDTLLANLNPSKSLVEQLSPTAFSYQKAPIWQDSSTTEDCKRLEESLGDAQVVADRTGSRAYERFTGNQISRIRRLYPDIYEGTAHISLVSSFIPSVFIGKIAPVDISDASGMNLMDVVTNKWDDEVLEVCGGPTLRKKLGEEPVLGGVPLGTVSQWWVEKWGFSPECIVAPFTGDNPATVVSLSAPGDALLSLGTSTTFLLSIPPAPTPPKRFTTSHLLAHPTSFDGKIAMLCYKNGALVRQQIRDRYADADWDKFNALVEQTPAGCNGLLGFYFTLPEIIPPNVVGEYFFNTENSESTAKPEVDINTVPPSVHPRAILESQFLSIKARINAILPEGSHPLRRLVISGGSSANLVIRQIAADIFGMDVYVSATKEAAASGGALLAKYAWWKQSHPEGQFEDMTGGESLGLTCVAKAQPDVASIYDGLVEAYTACEKQVVDKWAAKSAA</sequence>
<organism evidence="9 10">
    <name type="scientific">Psilocybe cf. subviscida</name>
    <dbReference type="NCBI Taxonomy" id="2480587"/>
    <lineage>
        <taxon>Eukaryota</taxon>
        <taxon>Fungi</taxon>
        <taxon>Dikarya</taxon>
        <taxon>Basidiomycota</taxon>
        <taxon>Agaricomycotina</taxon>
        <taxon>Agaricomycetes</taxon>
        <taxon>Agaricomycetidae</taxon>
        <taxon>Agaricales</taxon>
        <taxon>Agaricineae</taxon>
        <taxon>Strophariaceae</taxon>
        <taxon>Psilocybe</taxon>
    </lineage>
</organism>
<keyword evidence="4 6" id="KW-0418">Kinase</keyword>
<protein>
    <recommendedName>
        <fullName evidence="6">Xylulose kinase</fullName>
        <ecNumber evidence="6">2.7.1.17</ecNumber>
    </recommendedName>
</protein>
<dbReference type="AlphaFoldDB" id="A0A8H5EXP0"/>
<dbReference type="EMBL" id="JAACJJ010000042">
    <property type="protein sequence ID" value="KAF5316107.1"/>
    <property type="molecule type" value="Genomic_DNA"/>
</dbReference>
<keyword evidence="6" id="KW-0067">ATP-binding</keyword>
<evidence type="ECO:0000313" key="10">
    <source>
        <dbReference type="Proteomes" id="UP000567179"/>
    </source>
</evidence>
<keyword evidence="10" id="KW-1185">Reference proteome</keyword>
<evidence type="ECO:0000256" key="4">
    <source>
        <dbReference type="ARBA" id="ARBA00022777"/>
    </source>
</evidence>
<evidence type="ECO:0000259" key="8">
    <source>
        <dbReference type="Pfam" id="PF02782"/>
    </source>
</evidence>
<dbReference type="GO" id="GO:0005524">
    <property type="term" value="F:ATP binding"/>
    <property type="evidence" value="ECO:0007669"/>
    <property type="project" value="UniProtKB-UniRule"/>
</dbReference>
<name>A0A8H5EXP0_9AGAR</name>
<dbReference type="GO" id="GO:0042732">
    <property type="term" value="P:D-xylose metabolic process"/>
    <property type="evidence" value="ECO:0007669"/>
    <property type="project" value="UniProtKB-UniRule"/>
</dbReference>
<dbReference type="InterPro" id="IPR000577">
    <property type="entry name" value="Carb_kinase_FGGY"/>
</dbReference>
<comment type="catalytic activity">
    <reaction evidence="5 6">
        <text>D-xylulose + ATP = D-xylulose 5-phosphate + ADP + H(+)</text>
        <dbReference type="Rhea" id="RHEA:10964"/>
        <dbReference type="ChEBI" id="CHEBI:15378"/>
        <dbReference type="ChEBI" id="CHEBI:17140"/>
        <dbReference type="ChEBI" id="CHEBI:30616"/>
        <dbReference type="ChEBI" id="CHEBI:57737"/>
        <dbReference type="ChEBI" id="CHEBI:456216"/>
        <dbReference type="EC" id="2.7.1.17"/>
    </reaction>
</comment>
<keyword evidence="2 6" id="KW-0859">Xylose metabolism</keyword>
<reference evidence="9 10" key="1">
    <citation type="journal article" date="2020" name="ISME J.">
        <title>Uncovering the hidden diversity of litter-decomposition mechanisms in mushroom-forming fungi.</title>
        <authorList>
            <person name="Floudas D."/>
            <person name="Bentzer J."/>
            <person name="Ahren D."/>
            <person name="Johansson T."/>
            <person name="Persson P."/>
            <person name="Tunlid A."/>
        </authorList>
    </citation>
    <scope>NUCLEOTIDE SEQUENCE [LARGE SCALE GENOMIC DNA]</scope>
    <source>
        <strain evidence="9 10">CBS 101986</strain>
    </source>
</reference>
<feature type="domain" description="Carbohydrate kinase FGGY N-terminal" evidence="7">
    <location>
        <begin position="133"/>
        <end position="288"/>
    </location>
</feature>
<dbReference type="GO" id="GO:0004856">
    <property type="term" value="F:D-xylulokinase activity"/>
    <property type="evidence" value="ECO:0007669"/>
    <property type="project" value="UniProtKB-UniRule"/>
</dbReference>
<evidence type="ECO:0000313" key="9">
    <source>
        <dbReference type="EMBL" id="KAF5316107.1"/>
    </source>
</evidence>
<evidence type="ECO:0000259" key="7">
    <source>
        <dbReference type="Pfam" id="PF00370"/>
    </source>
</evidence>
<evidence type="ECO:0000256" key="2">
    <source>
        <dbReference type="ARBA" id="ARBA00022629"/>
    </source>
</evidence>
<dbReference type="CDD" id="cd07776">
    <property type="entry name" value="ASKHA_NBD_FGGY_SpXK-like"/>
    <property type="match status" value="1"/>
</dbReference>
<dbReference type="GO" id="GO:0005829">
    <property type="term" value="C:cytosol"/>
    <property type="evidence" value="ECO:0007669"/>
    <property type="project" value="TreeGrafter"/>
</dbReference>
<dbReference type="GO" id="GO:0005997">
    <property type="term" value="P:xylulose metabolic process"/>
    <property type="evidence" value="ECO:0007669"/>
    <property type="project" value="TreeGrafter"/>
</dbReference>
<dbReference type="PANTHER" id="PTHR10196">
    <property type="entry name" value="SUGAR KINASE"/>
    <property type="match status" value="1"/>
</dbReference>
<dbReference type="PANTHER" id="PTHR10196:SF57">
    <property type="entry name" value="XYLULOSE KINASE"/>
    <property type="match status" value="1"/>
</dbReference>
<keyword evidence="6" id="KW-0119">Carbohydrate metabolism</keyword>
<dbReference type="EC" id="2.7.1.17" evidence="6"/>
<dbReference type="Gene3D" id="3.30.420.40">
    <property type="match status" value="2"/>
</dbReference>
<evidence type="ECO:0000256" key="5">
    <source>
        <dbReference type="ARBA" id="ARBA00048885"/>
    </source>
</evidence>
<dbReference type="Pfam" id="PF02782">
    <property type="entry name" value="FGGY_C"/>
    <property type="match status" value="1"/>
</dbReference>
<proteinExistence type="inferred from homology"/>
<dbReference type="InterPro" id="IPR018484">
    <property type="entry name" value="FGGY_N"/>
</dbReference>
<keyword evidence="3 6" id="KW-0808">Transferase</keyword>
<dbReference type="FunFam" id="3.30.420.40:FF:000118">
    <property type="entry name" value="Xylulose kinase 2"/>
    <property type="match status" value="1"/>
</dbReference>
<dbReference type="OrthoDB" id="1728974at2759"/>
<evidence type="ECO:0000256" key="3">
    <source>
        <dbReference type="ARBA" id="ARBA00022679"/>
    </source>
</evidence>
<feature type="domain" description="Carbohydrate kinase FGGY C-terminal" evidence="8">
    <location>
        <begin position="297"/>
        <end position="496"/>
    </location>
</feature>
<evidence type="ECO:0000256" key="6">
    <source>
        <dbReference type="RuleBase" id="RU367058"/>
    </source>
</evidence>
<accession>A0A8H5EXP0</accession>
<gene>
    <name evidence="9" type="ORF">D9619_006395</name>
</gene>
<dbReference type="InterPro" id="IPR042024">
    <property type="entry name" value="D-XK_euk"/>
</dbReference>